<name>A0AAD2JY20_9AGAR</name>
<comment type="caution">
    <text evidence="2">The sequence shown here is derived from an EMBL/GenBank/DDBJ whole genome shotgun (WGS) entry which is preliminary data.</text>
</comment>
<keyword evidence="1" id="KW-0560">Oxidoreductase</keyword>
<dbReference type="PANTHER" id="PTHR47534:SF3">
    <property type="entry name" value="ALCOHOL DEHYDROGENASE-LIKE C-TERMINAL DOMAIN-CONTAINING PROTEIN"/>
    <property type="match status" value="1"/>
</dbReference>
<reference evidence="2" key="1">
    <citation type="submission" date="2023-11" db="EMBL/GenBank/DDBJ databases">
        <authorList>
            <person name="De Vega J J."/>
            <person name="De Vega J J."/>
        </authorList>
    </citation>
    <scope>NUCLEOTIDE SEQUENCE</scope>
</reference>
<evidence type="ECO:0000313" key="2">
    <source>
        <dbReference type="EMBL" id="CAK5268239.1"/>
    </source>
</evidence>
<keyword evidence="3" id="KW-1185">Reference proteome</keyword>
<organism evidence="2 3">
    <name type="scientific">Mycena citricolor</name>
    <dbReference type="NCBI Taxonomy" id="2018698"/>
    <lineage>
        <taxon>Eukaryota</taxon>
        <taxon>Fungi</taxon>
        <taxon>Dikarya</taxon>
        <taxon>Basidiomycota</taxon>
        <taxon>Agaricomycotina</taxon>
        <taxon>Agaricomycetes</taxon>
        <taxon>Agaricomycetidae</taxon>
        <taxon>Agaricales</taxon>
        <taxon>Marasmiineae</taxon>
        <taxon>Mycenaceae</taxon>
        <taxon>Mycena</taxon>
    </lineage>
</organism>
<dbReference type="InterPro" id="IPR002347">
    <property type="entry name" value="SDR_fam"/>
</dbReference>
<proteinExistence type="predicted"/>
<dbReference type="PANTHER" id="PTHR47534">
    <property type="entry name" value="YALI0E05731P"/>
    <property type="match status" value="1"/>
</dbReference>
<dbReference type="AlphaFoldDB" id="A0AAD2JY20"/>
<dbReference type="Proteomes" id="UP001295794">
    <property type="component" value="Unassembled WGS sequence"/>
</dbReference>
<gene>
    <name evidence="2" type="ORF">MYCIT1_LOCUS11361</name>
</gene>
<sequence>MSSLDNIRAANAAWKPSYAPVAVFVGGTSGIGEGIVEAFANHTNGKAHIYIVGRNASAASQIFARITPAPASTSQSFKREFVACDLSLVANVERAAGTILASHDRVNFLFMSAGAISLTVQDFTEEGLDRQLCQLYYSKWAWTDALLPALRAAYAAGEDARVAAIHTAGRGGPVDVQDIGLLKAMKGGLRKVGSLLSQMASYQDLMAEGFAEHNPGITFTHTFPGEVNTPLLRNSPSAVVRGVYSLRHLLLRGFMSRAMPISECGERQLYGLLHAPPGASRFGGDGADIGMGGVDDPLWGEVRTALWKHSEEVVSRR</sequence>
<protein>
    <recommendedName>
        <fullName evidence="4">NAD(P)-binding protein</fullName>
    </recommendedName>
</protein>
<dbReference type="GO" id="GO:0016491">
    <property type="term" value="F:oxidoreductase activity"/>
    <property type="evidence" value="ECO:0007669"/>
    <property type="project" value="UniProtKB-KW"/>
</dbReference>
<dbReference type="InterPro" id="IPR036291">
    <property type="entry name" value="NAD(P)-bd_dom_sf"/>
</dbReference>
<evidence type="ECO:0000256" key="1">
    <source>
        <dbReference type="ARBA" id="ARBA00023002"/>
    </source>
</evidence>
<dbReference type="Pfam" id="PF00106">
    <property type="entry name" value="adh_short"/>
    <property type="match status" value="1"/>
</dbReference>
<dbReference type="Gene3D" id="3.40.50.720">
    <property type="entry name" value="NAD(P)-binding Rossmann-like Domain"/>
    <property type="match status" value="1"/>
</dbReference>
<dbReference type="InterPro" id="IPR052228">
    <property type="entry name" value="Sec_Metab_Biosynth_Oxidored"/>
</dbReference>
<dbReference type="EMBL" id="CAVNYO010000138">
    <property type="protein sequence ID" value="CAK5268239.1"/>
    <property type="molecule type" value="Genomic_DNA"/>
</dbReference>
<evidence type="ECO:0000313" key="3">
    <source>
        <dbReference type="Proteomes" id="UP001295794"/>
    </source>
</evidence>
<accession>A0AAD2JY20</accession>
<evidence type="ECO:0008006" key="4">
    <source>
        <dbReference type="Google" id="ProtNLM"/>
    </source>
</evidence>
<dbReference type="PRINTS" id="PR00081">
    <property type="entry name" value="GDHRDH"/>
</dbReference>
<dbReference type="SUPFAM" id="SSF51735">
    <property type="entry name" value="NAD(P)-binding Rossmann-fold domains"/>
    <property type="match status" value="1"/>
</dbReference>